<protein>
    <submittedName>
        <fullName evidence="10">Putative mannosyltransferase</fullName>
    </submittedName>
</protein>
<evidence type="ECO:0000256" key="4">
    <source>
        <dbReference type="ARBA" id="ARBA00022692"/>
    </source>
</evidence>
<dbReference type="eggNOG" id="COG5650">
    <property type="taxonomic scope" value="Bacteria"/>
</dbReference>
<feature type="region of interest" description="Disordered" evidence="8">
    <location>
        <begin position="386"/>
        <end position="407"/>
    </location>
</feature>
<evidence type="ECO:0000256" key="5">
    <source>
        <dbReference type="ARBA" id="ARBA00022989"/>
    </source>
</evidence>
<keyword evidence="3 10" id="KW-0808">Transferase</keyword>
<dbReference type="AlphaFoldDB" id="H0R2Q8"/>
<sequence length="407" mass="43968">MPFTSSFGTRTRIDLDVYRLGSQLWQQGVSLYDVGSMPFTDDGIWLPFTYPPFAALSFVPLGAMPLTIAGWFVALTSIALVVVIVKIVLRVLDVGTAANRWWLAAAIAAAAIWLNPTWMTLGFGQVNIYLVTLIIVDVFVVGRHSRARGVLIGIASAIKLTPLVFVAVFVVARQWRAAATVAITFACAAALAAVWMPVDSWRYWTHTLFHTTRIGDPAGPINQNLNALWIRLVDSQSAQQMLWLISSVVATALMVLAVRAARPVAAFASDATGRRADAMSVTIAIATWGLLISPTTWGHHWVWVIPAIILCAVVAARTGDRRTRWVHTTIAVSGAVIFAIGPYQLLPKRVGDWTFFEHVVGNSYTLWGLCLLIALWLAPAKLSAPGAPGGESAAEVPASQSEATPTS</sequence>
<evidence type="ECO:0000256" key="7">
    <source>
        <dbReference type="ARBA" id="ARBA00024033"/>
    </source>
</evidence>
<keyword evidence="11" id="KW-1185">Reference proteome</keyword>
<evidence type="ECO:0000256" key="8">
    <source>
        <dbReference type="SAM" id="MobiDB-lite"/>
    </source>
</evidence>
<gene>
    <name evidence="10" type="ORF">GOEFS_081_00490</name>
</gene>
<dbReference type="Pfam" id="PF09594">
    <property type="entry name" value="GT87"/>
    <property type="match status" value="1"/>
</dbReference>
<organism evidence="10 11">
    <name type="scientific">Gordonia effusa NBRC 100432</name>
    <dbReference type="NCBI Taxonomy" id="1077974"/>
    <lineage>
        <taxon>Bacteria</taxon>
        <taxon>Bacillati</taxon>
        <taxon>Actinomycetota</taxon>
        <taxon>Actinomycetes</taxon>
        <taxon>Mycobacteriales</taxon>
        <taxon>Gordoniaceae</taxon>
        <taxon>Gordonia</taxon>
    </lineage>
</organism>
<evidence type="ECO:0000256" key="3">
    <source>
        <dbReference type="ARBA" id="ARBA00022679"/>
    </source>
</evidence>
<evidence type="ECO:0000256" key="9">
    <source>
        <dbReference type="SAM" id="Phobius"/>
    </source>
</evidence>
<dbReference type="GO" id="GO:0016758">
    <property type="term" value="F:hexosyltransferase activity"/>
    <property type="evidence" value="ECO:0007669"/>
    <property type="project" value="InterPro"/>
</dbReference>
<comment type="caution">
    <text evidence="10">The sequence shown here is derived from an EMBL/GenBank/DDBJ whole genome shotgun (WGS) entry which is preliminary data.</text>
</comment>
<dbReference type="Proteomes" id="UP000035034">
    <property type="component" value="Unassembled WGS sequence"/>
</dbReference>
<proteinExistence type="inferred from homology"/>
<evidence type="ECO:0000313" key="11">
    <source>
        <dbReference type="Proteomes" id="UP000035034"/>
    </source>
</evidence>
<feature type="transmembrane region" description="Helical" evidence="9">
    <location>
        <begin position="325"/>
        <end position="346"/>
    </location>
</feature>
<feature type="compositionally biased region" description="Low complexity" evidence="8">
    <location>
        <begin position="386"/>
        <end position="398"/>
    </location>
</feature>
<dbReference type="EMBL" id="BAEH01000081">
    <property type="protein sequence ID" value="GAB19359.1"/>
    <property type="molecule type" value="Genomic_DNA"/>
</dbReference>
<feature type="transmembrane region" description="Helical" evidence="9">
    <location>
        <begin position="358"/>
        <end position="378"/>
    </location>
</feature>
<reference evidence="10 11" key="1">
    <citation type="submission" date="2011-12" db="EMBL/GenBank/DDBJ databases">
        <title>Whole genome shotgun sequence of Gordonia effusa NBRC 100432.</title>
        <authorList>
            <person name="Yoshida I."/>
            <person name="Takarada H."/>
            <person name="Hosoyama A."/>
            <person name="Tsuchikane K."/>
            <person name="Katsumata H."/>
            <person name="Yamazaki S."/>
            <person name="Fujita N."/>
        </authorList>
    </citation>
    <scope>NUCLEOTIDE SEQUENCE [LARGE SCALE GENOMIC DNA]</scope>
    <source>
        <strain evidence="10 11">NBRC 100432</strain>
    </source>
</reference>
<keyword evidence="2" id="KW-1003">Cell membrane</keyword>
<feature type="transmembrane region" description="Helical" evidence="9">
    <location>
        <begin position="149"/>
        <end position="171"/>
    </location>
</feature>
<feature type="transmembrane region" description="Helical" evidence="9">
    <location>
        <begin position="177"/>
        <end position="198"/>
    </location>
</feature>
<feature type="transmembrane region" description="Helical" evidence="9">
    <location>
        <begin position="126"/>
        <end position="142"/>
    </location>
</feature>
<dbReference type="GO" id="GO:0005886">
    <property type="term" value="C:plasma membrane"/>
    <property type="evidence" value="ECO:0007669"/>
    <property type="project" value="UniProtKB-SubCell"/>
</dbReference>
<comment type="similarity">
    <text evidence="7">Belongs to the glycosyltransferase 87 family.</text>
</comment>
<evidence type="ECO:0000256" key="1">
    <source>
        <dbReference type="ARBA" id="ARBA00004651"/>
    </source>
</evidence>
<dbReference type="InterPro" id="IPR018584">
    <property type="entry name" value="GT87"/>
</dbReference>
<keyword evidence="4 9" id="KW-0812">Transmembrane</keyword>
<comment type="subcellular location">
    <subcellularLocation>
        <location evidence="1">Cell membrane</location>
        <topology evidence="1">Multi-pass membrane protein</topology>
    </subcellularLocation>
</comment>
<dbReference type="STRING" id="1077974.GOEFS_081_00490"/>
<feature type="transmembrane region" description="Helical" evidence="9">
    <location>
        <begin position="68"/>
        <end position="89"/>
    </location>
</feature>
<feature type="transmembrane region" description="Helical" evidence="9">
    <location>
        <begin position="300"/>
        <end position="318"/>
    </location>
</feature>
<accession>H0R2Q8</accession>
<feature type="transmembrane region" description="Helical" evidence="9">
    <location>
        <begin position="241"/>
        <end position="261"/>
    </location>
</feature>
<feature type="transmembrane region" description="Helical" evidence="9">
    <location>
        <begin position="101"/>
        <end position="120"/>
    </location>
</feature>
<evidence type="ECO:0000313" key="10">
    <source>
        <dbReference type="EMBL" id="GAB19359.1"/>
    </source>
</evidence>
<keyword evidence="5 9" id="KW-1133">Transmembrane helix</keyword>
<keyword evidence="6 9" id="KW-0472">Membrane</keyword>
<keyword evidence="10" id="KW-0328">Glycosyltransferase</keyword>
<evidence type="ECO:0000256" key="6">
    <source>
        <dbReference type="ARBA" id="ARBA00023136"/>
    </source>
</evidence>
<name>H0R2Q8_9ACTN</name>
<evidence type="ECO:0000256" key="2">
    <source>
        <dbReference type="ARBA" id="ARBA00022475"/>
    </source>
</evidence>